<comment type="caution">
    <text evidence="1">The sequence shown here is derived from an EMBL/GenBank/DDBJ whole genome shotgun (WGS) entry which is preliminary data.</text>
</comment>
<proteinExistence type="predicted"/>
<organism evidence="1 2">
    <name type="scientific">Volvox africanus</name>
    <dbReference type="NCBI Taxonomy" id="51714"/>
    <lineage>
        <taxon>Eukaryota</taxon>
        <taxon>Viridiplantae</taxon>
        <taxon>Chlorophyta</taxon>
        <taxon>core chlorophytes</taxon>
        <taxon>Chlorophyceae</taxon>
        <taxon>CS clade</taxon>
        <taxon>Chlamydomonadales</taxon>
        <taxon>Volvocaceae</taxon>
        <taxon>Volvox</taxon>
    </lineage>
</organism>
<dbReference type="Proteomes" id="UP000747399">
    <property type="component" value="Unassembled WGS sequence"/>
</dbReference>
<gene>
    <name evidence="1" type="ORF">Vafri_16578</name>
</gene>
<name>A0A8J4BJ36_9CHLO</name>
<feature type="non-terminal residue" evidence="1">
    <location>
        <position position="1"/>
    </location>
</feature>
<evidence type="ECO:0000313" key="2">
    <source>
        <dbReference type="Proteomes" id="UP000747399"/>
    </source>
</evidence>
<keyword evidence="2" id="KW-1185">Reference proteome</keyword>
<reference evidence="1" key="1">
    <citation type="journal article" date="2021" name="Proc. Natl. Acad. Sci. U.S.A.">
        <title>Three genomes in the algal genus Volvox reveal the fate of a haploid sex-determining region after a transition to homothallism.</title>
        <authorList>
            <person name="Yamamoto K."/>
            <person name="Hamaji T."/>
            <person name="Kawai-Toyooka H."/>
            <person name="Matsuzaki R."/>
            <person name="Takahashi F."/>
            <person name="Nishimura Y."/>
            <person name="Kawachi M."/>
            <person name="Noguchi H."/>
            <person name="Minakuchi Y."/>
            <person name="Umen J.G."/>
            <person name="Toyoda A."/>
            <person name="Nozaki H."/>
        </authorList>
    </citation>
    <scope>NUCLEOTIDE SEQUENCE</scope>
    <source>
        <strain evidence="1">NIES-3780</strain>
    </source>
</reference>
<accession>A0A8J4BJ36</accession>
<evidence type="ECO:0000313" key="1">
    <source>
        <dbReference type="EMBL" id="GIL62300.1"/>
    </source>
</evidence>
<dbReference type="AlphaFoldDB" id="A0A8J4BJ36"/>
<protein>
    <submittedName>
        <fullName evidence="1">Uncharacterized protein</fullName>
    </submittedName>
</protein>
<dbReference type="EMBL" id="BNCO01000050">
    <property type="protein sequence ID" value="GIL62300.1"/>
    <property type="molecule type" value="Genomic_DNA"/>
</dbReference>
<sequence>IIMNAIVFRAGGHGVIHRSRMPTLKACLSSRSRHNEVVRSLRRKHILEYVRVHSCPPDASASSTEADLSRRYHVVLALVARLLALPDKKQLHDFLTTKSEAVSVPFLLWISDQEAGAVGEQKRVLSGICEELIRFREQLESERMDALYADTLMALTDGESDPGAAALALAARPEQYASKLAQRVTGSSVLTDGFNPVYDVLLKVAPPAALTPEGIAKGHNLAQELAVDLRSRRKRSVQSMIGRAQLTPEQADKLLAGSNASRILDMLLTLPSSADRLAHLPDCFTPPDDTVAVDGGVLGGSSAMIAPSPASDSEELVWCTPSQLLVELNARLQSLEGRGPQLGFIAAPGPELSGAPSASFLTGEELLSELKILRDEVRRTWLETLEVVD</sequence>